<dbReference type="AlphaFoldDB" id="A0A9W4E5K1"/>
<evidence type="ECO:0000313" key="1">
    <source>
        <dbReference type="EMBL" id="CAG6393699.1"/>
    </source>
</evidence>
<keyword evidence="2" id="KW-1185">Reference proteome</keyword>
<dbReference type="Proteomes" id="UP001152519">
    <property type="component" value="Unassembled WGS sequence"/>
</dbReference>
<sequence length="87" mass="8936">MIIPASRLMPWYFPGAHHFLAELLCLEQPNKPVAPADGGAAGKSGCSAAEAAGGVLAVGVQRAGPDGSGPAAAWSGQCVRTRCRRHR</sequence>
<comment type="caution">
    <text evidence="1">The sequence shown here is derived from an EMBL/GenBank/DDBJ whole genome shotgun (WGS) entry which is preliminary data.</text>
</comment>
<proteinExistence type="predicted"/>
<dbReference type="EMBL" id="CAJSLV010000050">
    <property type="protein sequence ID" value="CAG6393699.1"/>
    <property type="molecule type" value="Genomic_DNA"/>
</dbReference>
<name>A0A9W4E5K1_9ACTN</name>
<organism evidence="1 2">
    <name type="scientific">Actinacidiphila cocklensis</name>
    <dbReference type="NCBI Taxonomy" id="887465"/>
    <lineage>
        <taxon>Bacteria</taxon>
        <taxon>Bacillati</taxon>
        <taxon>Actinomycetota</taxon>
        <taxon>Actinomycetes</taxon>
        <taxon>Kitasatosporales</taxon>
        <taxon>Streptomycetaceae</taxon>
        <taxon>Actinacidiphila</taxon>
    </lineage>
</organism>
<evidence type="ECO:0000313" key="2">
    <source>
        <dbReference type="Proteomes" id="UP001152519"/>
    </source>
</evidence>
<protein>
    <submittedName>
        <fullName evidence="1">Uncharacterized protein</fullName>
    </submittedName>
</protein>
<gene>
    <name evidence="1" type="ORF">SCOCK_210139</name>
</gene>
<accession>A0A9W4E5K1</accession>
<reference evidence="1" key="1">
    <citation type="submission" date="2021-05" db="EMBL/GenBank/DDBJ databases">
        <authorList>
            <person name="Arsene-Ploetze F."/>
        </authorList>
    </citation>
    <scope>NUCLEOTIDE SEQUENCE</scope>
    <source>
        <strain evidence="1">DSM 42138</strain>
    </source>
</reference>